<keyword evidence="3" id="KW-1185">Reference proteome</keyword>
<feature type="domain" description="Reverse transcriptase Ty1/copia-type" evidence="1">
    <location>
        <begin position="26"/>
        <end position="257"/>
    </location>
</feature>
<evidence type="ECO:0000313" key="2">
    <source>
        <dbReference type="EMBL" id="THG93306.1"/>
    </source>
</evidence>
<evidence type="ECO:0000313" key="3">
    <source>
        <dbReference type="Proteomes" id="UP000309038"/>
    </source>
</evidence>
<comment type="caution">
    <text evidence="2">The sequence shown here is derived from an EMBL/GenBank/DDBJ whole genome shotgun (WGS) entry which is preliminary data.</text>
</comment>
<reference evidence="2 3" key="1">
    <citation type="submission" date="2019-02" db="EMBL/GenBank/DDBJ databases">
        <title>Genome sequencing of the rare red list fungi Phlebia centrifuga.</title>
        <authorList>
            <person name="Buettner E."/>
            <person name="Kellner H."/>
        </authorList>
    </citation>
    <scope>NUCLEOTIDE SEQUENCE [LARGE SCALE GENOMIC DNA]</scope>
    <source>
        <strain evidence="2 3">DSM 108282</strain>
    </source>
</reference>
<protein>
    <recommendedName>
        <fullName evidence="1">Reverse transcriptase Ty1/copia-type domain-containing protein</fullName>
    </recommendedName>
</protein>
<dbReference type="CDD" id="cd09272">
    <property type="entry name" value="RNase_HI_RT_Ty1"/>
    <property type="match status" value="1"/>
</dbReference>
<gene>
    <name evidence="2" type="ORF">EW026_g7896</name>
</gene>
<dbReference type="Pfam" id="PF07727">
    <property type="entry name" value="RVT_2"/>
    <property type="match status" value="1"/>
</dbReference>
<organism evidence="2 3">
    <name type="scientific">Hermanssonia centrifuga</name>
    <dbReference type="NCBI Taxonomy" id="98765"/>
    <lineage>
        <taxon>Eukaryota</taxon>
        <taxon>Fungi</taxon>
        <taxon>Dikarya</taxon>
        <taxon>Basidiomycota</taxon>
        <taxon>Agaricomycotina</taxon>
        <taxon>Agaricomycetes</taxon>
        <taxon>Polyporales</taxon>
        <taxon>Meruliaceae</taxon>
        <taxon>Hermanssonia</taxon>
    </lineage>
</organism>
<evidence type="ECO:0000259" key="1">
    <source>
        <dbReference type="Pfam" id="PF07727"/>
    </source>
</evidence>
<dbReference type="AlphaFoldDB" id="A0A4S4K685"/>
<dbReference type="PANTHER" id="PTHR11439">
    <property type="entry name" value="GAG-POL-RELATED RETROTRANSPOSON"/>
    <property type="match status" value="1"/>
</dbReference>
<dbReference type="SUPFAM" id="SSF56672">
    <property type="entry name" value="DNA/RNA polymerases"/>
    <property type="match status" value="1"/>
</dbReference>
<dbReference type="InterPro" id="IPR043502">
    <property type="entry name" value="DNA/RNA_pol_sf"/>
</dbReference>
<dbReference type="InterPro" id="IPR013103">
    <property type="entry name" value="RVT_2"/>
</dbReference>
<accession>A0A4S4K685</accession>
<dbReference type="PANTHER" id="PTHR11439:SF483">
    <property type="entry name" value="PEPTIDE SYNTHASE GLIP-LIKE, PUTATIVE (AFU_ORTHOLOGUE AFUA_3G12920)-RELATED"/>
    <property type="match status" value="1"/>
</dbReference>
<dbReference type="Proteomes" id="UP000309038">
    <property type="component" value="Unassembled WGS sequence"/>
</dbReference>
<proteinExistence type="predicted"/>
<sequence length="504" mass="57258">MARPDASQWKLAEVAEIEAFVKAKLFVEVKKPDSRRLVDCKWVYTIKRGPNREILKYKACLVARGFTQIEGIDYNETFAPVSKFTSICSLLALTAHHDLEIHQMDVKSAFLNGDLNKEIYMQCPPGFEAKDSKVWKLNKSLYGLKQASRKWYKRVCAKFKAMGFTRSDYDHAIFFKLEDGHLLIAAVYVNDMLLVSDHTPVIQKLKSDLSTRFEMTDLGEAHWILNMEIVRDRPRNTLTLTQRQYTETILNCFSLALSTPMVPNKKLEKLSKPEDGIDVKLYQSMLGSLMYAMTGTRPDLAYTVGVLSQHSATPGNAHINAMKRVYRYLRGTLDYRIVYSSERHSDLIGYVDADWAADVSSRQSITGYVFLLAGGAISWSSKKQSSTALSTTEAEYMAASDASKEAIWLRGLLHEFGCLNPSYSVLLMIDNQSAIALVKNAEFHSRTKHIAIRYHFIRKIHDRGDILVEYCPTGDQVADIMTKALAREKHERFVDGMGLSYHVR</sequence>
<name>A0A4S4K685_9APHY</name>
<dbReference type="EMBL" id="SGPJ01000703">
    <property type="protein sequence ID" value="THG93306.1"/>
    <property type="molecule type" value="Genomic_DNA"/>
</dbReference>